<feature type="transmembrane region" description="Helical" evidence="1">
    <location>
        <begin position="6"/>
        <end position="27"/>
    </location>
</feature>
<dbReference type="EMBL" id="CP048222">
    <property type="protein sequence ID" value="QHT68395.1"/>
    <property type="molecule type" value="Genomic_DNA"/>
</dbReference>
<dbReference type="Proteomes" id="UP000480178">
    <property type="component" value="Chromosome"/>
</dbReference>
<dbReference type="KEGG" id="rhoz:GXP67_17980"/>
<dbReference type="AlphaFoldDB" id="A0A6C0GK80"/>
<keyword evidence="1" id="KW-0812">Transmembrane</keyword>
<gene>
    <name evidence="2" type="ORF">GXP67_17980</name>
</gene>
<accession>A0A6C0GK80</accession>
<organism evidence="2 3">
    <name type="scientific">Rhodocytophaga rosea</name>
    <dbReference type="NCBI Taxonomy" id="2704465"/>
    <lineage>
        <taxon>Bacteria</taxon>
        <taxon>Pseudomonadati</taxon>
        <taxon>Bacteroidota</taxon>
        <taxon>Cytophagia</taxon>
        <taxon>Cytophagales</taxon>
        <taxon>Rhodocytophagaceae</taxon>
        <taxon>Rhodocytophaga</taxon>
    </lineage>
</organism>
<evidence type="ECO:0000313" key="3">
    <source>
        <dbReference type="Proteomes" id="UP000480178"/>
    </source>
</evidence>
<name>A0A6C0GK80_9BACT</name>
<keyword evidence="1" id="KW-0472">Membrane</keyword>
<keyword evidence="3" id="KW-1185">Reference proteome</keyword>
<reference evidence="2 3" key="1">
    <citation type="submission" date="2020-01" db="EMBL/GenBank/DDBJ databases">
        <authorList>
            <person name="Kim M.K."/>
        </authorList>
    </citation>
    <scope>NUCLEOTIDE SEQUENCE [LARGE SCALE GENOMIC DNA]</scope>
    <source>
        <strain evidence="2 3">172606-1</strain>
    </source>
</reference>
<proteinExistence type="predicted"/>
<feature type="transmembrane region" description="Helical" evidence="1">
    <location>
        <begin position="34"/>
        <end position="53"/>
    </location>
</feature>
<evidence type="ECO:0000256" key="1">
    <source>
        <dbReference type="SAM" id="Phobius"/>
    </source>
</evidence>
<sequence>MNLNVFFSLLVFLQILGLLICLIGFLYRQNQTKARLYLFVTHCLLVLLFFQWIGDLIGISTLYVANGSTINIFSKYQNSVPVAERINGDWILQEPSFQLQKAERDILFKNYQSLSPCFYQDGYCYFELGGFLHNSGGYALKVSEKTDQPLTFGFDHIKSISNIIGDWY</sequence>
<evidence type="ECO:0000313" key="2">
    <source>
        <dbReference type="EMBL" id="QHT68395.1"/>
    </source>
</evidence>
<keyword evidence="1" id="KW-1133">Transmembrane helix</keyword>
<dbReference type="RefSeq" id="WP_162444408.1">
    <property type="nucleotide sequence ID" value="NZ_CP048222.1"/>
</dbReference>
<protein>
    <submittedName>
        <fullName evidence="2">Uncharacterized protein</fullName>
    </submittedName>
</protein>